<gene>
    <name evidence="1" type="ORF">IZO911_LOCUS6423</name>
</gene>
<accession>A0A813S9L1</accession>
<dbReference type="EMBL" id="CAJNOE010000040">
    <property type="protein sequence ID" value="CAF0791465.1"/>
    <property type="molecule type" value="Genomic_DNA"/>
</dbReference>
<dbReference type="Proteomes" id="UP000663860">
    <property type="component" value="Unassembled WGS sequence"/>
</dbReference>
<protein>
    <submittedName>
        <fullName evidence="1">Uncharacterized protein</fullName>
    </submittedName>
</protein>
<name>A0A813S9L1_9BILA</name>
<proteinExistence type="predicted"/>
<organism evidence="1 2">
    <name type="scientific">Adineta steineri</name>
    <dbReference type="NCBI Taxonomy" id="433720"/>
    <lineage>
        <taxon>Eukaryota</taxon>
        <taxon>Metazoa</taxon>
        <taxon>Spiralia</taxon>
        <taxon>Gnathifera</taxon>
        <taxon>Rotifera</taxon>
        <taxon>Eurotatoria</taxon>
        <taxon>Bdelloidea</taxon>
        <taxon>Adinetida</taxon>
        <taxon>Adinetidae</taxon>
        <taxon>Adineta</taxon>
    </lineage>
</organism>
<reference evidence="1" key="1">
    <citation type="submission" date="2021-02" db="EMBL/GenBank/DDBJ databases">
        <authorList>
            <person name="Nowell W R."/>
        </authorList>
    </citation>
    <scope>NUCLEOTIDE SEQUENCE</scope>
</reference>
<evidence type="ECO:0000313" key="2">
    <source>
        <dbReference type="Proteomes" id="UP000663860"/>
    </source>
</evidence>
<comment type="caution">
    <text evidence="1">The sequence shown here is derived from an EMBL/GenBank/DDBJ whole genome shotgun (WGS) entry which is preliminary data.</text>
</comment>
<evidence type="ECO:0000313" key="1">
    <source>
        <dbReference type="EMBL" id="CAF0791465.1"/>
    </source>
</evidence>
<dbReference type="AlphaFoldDB" id="A0A813S9L1"/>
<sequence>MSSASEFDTNIKLLNEAIMKLKPSYNNHIEKSSMNKTIFVVIIELQALGIYVEKGSINQSNTPPTDNNFDKEVWKALKIIENDATATDIAQSRFNKLFQEYQNEILTFANINQ</sequence>